<protein>
    <submittedName>
        <fullName evidence="2">Uncharacterized protein</fullName>
    </submittedName>
</protein>
<feature type="compositionally biased region" description="Low complexity" evidence="1">
    <location>
        <begin position="101"/>
        <end position="115"/>
    </location>
</feature>
<dbReference type="Proteomes" id="UP001233271">
    <property type="component" value="Chromosome 2"/>
</dbReference>
<feature type="region of interest" description="Disordered" evidence="1">
    <location>
        <begin position="67"/>
        <end position="130"/>
    </location>
</feature>
<dbReference type="RefSeq" id="XP_060454722.1">
    <property type="nucleotide sequence ID" value="XM_060597872.1"/>
</dbReference>
<evidence type="ECO:0000256" key="1">
    <source>
        <dbReference type="SAM" id="MobiDB-lite"/>
    </source>
</evidence>
<dbReference type="KEGG" id="ccac:CcaHIS019_0208180"/>
<dbReference type="GeneID" id="85493327"/>
<dbReference type="AlphaFoldDB" id="A0AA48I1L8"/>
<dbReference type="EMBL" id="AP028213">
    <property type="protein sequence ID" value="BEI89456.1"/>
    <property type="molecule type" value="Genomic_DNA"/>
</dbReference>
<accession>A0AA48I1L8</accession>
<sequence>MLDAAFFPHLVEGILDNAPYESLLAFRASSKEYKQRADKRLFTRVALLPRVETGRWPHLSGSLCTMASPNPSRSASPAPFTSTATQPIPIPGATERATANLASSPGMPGLSSSLGPTPPASRPLTPTPVYSRLPLGPPSALLDNLSLTRVLDLPRDDAPRGDALQPLLWRLEKGRAQLEIVRNAGSRVPRCILPRAHTFVDFAIPWNTYLFRLGPSMFPPSTQRTVLHAGGTMHPDAAEGALGTVLVAMGMSEMPRSLKEAVVVVGLCEGSPEAIVEYGQLLYALAQNVMVGGYSIEIVGIECVLKIPEVDHEDRDVPAQIARHLAPYIEGSTRAEVTDVLSHITYTPMGRWMARPSATAKLESRFDL</sequence>
<evidence type="ECO:0000313" key="3">
    <source>
        <dbReference type="Proteomes" id="UP001233271"/>
    </source>
</evidence>
<feature type="compositionally biased region" description="Low complexity" evidence="1">
    <location>
        <begin position="67"/>
        <end position="79"/>
    </location>
</feature>
<keyword evidence="3" id="KW-1185">Reference proteome</keyword>
<name>A0AA48I1L8_9TREE</name>
<evidence type="ECO:0000313" key="2">
    <source>
        <dbReference type="EMBL" id="BEI89456.1"/>
    </source>
</evidence>
<proteinExistence type="predicted"/>
<reference evidence="2" key="1">
    <citation type="journal article" date="2023" name="BMC Genomics">
        <title>Chromosome-level genome assemblies of Cutaneotrichosporon spp. (Trichosporonales, Basidiomycota) reveal imbalanced evolution between nucleotide sequences and chromosome synteny.</title>
        <authorList>
            <person name="Kobayashi Y."/>
            <person name="Kayamori A."/>
            <person name="Aoki K."/>
            <person name="Shiwa Y."/>
            <person name="Matsutani M."/>
            <person name="Fujita N."/>
            <person name="Sugita T."/>
            <person name="Iwasaki W."/>
            <person name="Tanaka N."/>
            <person name="Takashima M."/>
        </authorList>
    </citation>
    <scope>NUCLEOTIDE SEQUENCE</scope>
    <source>
        <strain evidence="2">HIS019</strain>
    </source>
</reference>
<gene>
    <name evidence="2" type="ORF">CcaverHIS019_0208180</name>
</gene>
<organism evidence="2 3">
    <name type="scientific">Cutaneotrichosporon cavernicola</name>
    <dbReference type="NCBI Taxonomy" id="279322"/>
    <lineage>
        <taxon>Eukaryota</taxon>
        <taxon>Fungi</taxon>
        <taxon>Dikarya</taxon>
        <taxon>Basidiomycota</taxon>
        <taxon>Agaricomycotina</taxon>
        <taxon>Tremellomycetes</taxon>
        <taxon>Trichosporonales</taxon>
        <taxon>Trichosporonaceae</taxon>
        <taxon>Cutaneotrichosporon</taxon>
    </lineage>
</organism>